<dbReference type="InterPro" id="IPR037293">
    <property type="entry name" value="Gal_Oxidase_central_sf"/>
</dbReference>
<dbReference type="Gene3D" id="2.120.10.80">
    <property type="entry name" value="Kelch-type beta propeller"/>
    <property type="match status" value="2"/>
</dbReference>
<proteinExistence type="predicted"/>
<dbReference type="Pfam" id="PF17963">
    <property type="entry name" value="Big_9"/>
    <property type="match status" value="2"/>
</dbReference>
<gene>
    <name evidence="2" type="ORF">EJ065_3535</name>
</gene>
<dbReference type="InterPro" id="IPR013783">
    <property type="entry name" value="Ig-like_fold"/>
</dbReference>
<dbReference type="InterPro" id="IPR011043">
    <property type="entry name" value="Gal_Oxase/kelch_b-propeller"/>
</dbReference>
<keyword evidence="1" id="KW-0732">Signal</keyword>
<name>A0A410RT96_CORCK</name>
<dbReference type="Proteomes" id="UP000288758">
    <property type="component" value="Chromosome"/>
</dbReference>
<reference evidence="2 3" key="1">
    <citation type="submission" date="2018-12" db="EMBL/GenBank/DDBJ databases">
        <title>Complete Genome Sequence of the Corallopyronin A producing Myxobacterium Corallococcus coralloides B035.</title>
        <authorList>
            <person name="Bouhired S.M."/>
            <person name="Rupp O."/>
            <person name="Blom J."/>
            <person name="Schaeberle T.F."/>
            <person name="Kehraus S."/>
            <person name="Schiefer A."/>
            <person name="Pfarr K."/>
            <person name="Goesmann A."/>
            <person name="Hoerauf A."/>
            <person name="Koenig G.M."/>
        </authorList>
    </citation>
    <scope>NUCLEOTIDE SEQUENCE [LARGE SCALE GENOMIC DNA]</scope>
    <source>
        <strain evidence="2 3">B035</strain>
    </source>
</reference>
<feature type="signal peptide" evidence="1">
    <location>
        <begin position="1"/>
        <end position="22"/>
    </location>
</feature>
<dbReference type="Pfam" id="PF24681">
    <property type="entry name" value="Kelch_KLHDC2_KLHL20_DRC7"/>
    <property type="match status" value="1"/>
</dbReference>
<sequence>MPPFSRIALLATVLLLSLTACTARPAGSVQFVASVQQALSFQEVTRVKVTLSTAEMPPRVIDLGRSNGSWGGLIGDIPAGANHSFLAEAFDASGTRRFQGQTSGVTLAANQTTTVVITLQELAPPAPYGNEAPVIDSVVASTTTVQAGGSLSLTATAHDPNTGDTLAFAWTASSGTFSAPTDGTSSWTAPSASGIQTLVFTVTDSQGAAASVSLAVNVVSSTPTGDAAIDVSFNLWPVVSRVSASLSRMDAGQSTAVSVNASDADGDALSYQWAATCPGTWTDATSSTASFIPSSVPASACNNCRLTVTVQDNRGGQTTGSLNLCVAASSTERFAPRFTQFHQSATSAAPGQTVTFDVTALDPQSSSMTFAWTANMGSLSAVQSTANTSQVTWTAPSCAVTGPPPSITAVVTNAYGISASKSFSPSGLQTCVTGWSFAGLMATGRYNHTATLLASGKVLVAAGYNGDTSSEVYDPDTNAWSSAGRMAMGRFHHTATLLTSGKVLVTGGFNGSALASAELYDPDTGAWTSADSMATARYQHTAVLLPSGKVLVTGGVNGSSLASAELYDPDTDSWSAVDSMSMARSQHTAVLLPSGKVLVTGGLNGSSLGSAELYDPDTHGWSSVSAMTTARYQHTATLLASGKVLVAGGYTGYFAASEVYDPATNAWASAGTMVTGRALHTATLLTSGKVFITGGFNSYLDSTELYDPATHAWSSAGSMATARNQHTATLLSSGKVLVVGGFNGGALSHTETYAP</sequence>
<accession>A0A410RT96</accession>
<organism evidence="2 3">
    <name type="scientific">Corallococcus coralloides</name>
    <name type="common">Myxococcus coralloides</name>
    <dbReference type="NCBI Taxonomy" id="184914"/>
    <lineage>
        <taxon>Bacteria</taxon>
        <taxon>Pseudomonadati</taxon>
        <taxon>Myxococcota</taxon>
        <taxon>Myxococcia</taxon>
        <taxon>Myxococcales</taxon>
        <taxon>Cystobacterineae</taxon>
        <taxon>Myxococcaceae</taxon>
        <taxon>Corallococcus</taxon>
    </lineage>
</organism>
<dbReference type="InterPro" id="IPR006652">
    <property type="entry name" value="Kelch_1"/>
</dbReference>
<dbReference type="SUPFAM" id="SSF50965">
    <property type="entry name" value="Galactose oxidase, central domain"/>
    <property type="match status" value="1"/>
</dbReference>
<dbReference type="Gene3D" id="2.60.40.10">
    <property type="entry name" value="Immunoglobulins"/>
    <property type="match status" value="2"/>
</dbReference>
<dbReference type="AlphaFoldDB" id="A0A410RT96"/>
<dbReference type="RefSeq" id="WP_128796920.1">
    <property type="nucleotide sequence ID" value="NZ_CP034669.1"/>
</dbReference>
<evidence type="ECO:0000313" key="2">
    <source>
        <dbReference type="EMBL" id="QAT85096.1"/>
    </source>
</evidence>
<dbReference type="EMBL" id="CP034669">
    <property type="protein sequence ID" value="QAT85096.1"/>
    <property type="molecule type" value="Genomic_DNA"/>
</dbReference>
<dbReference type="SMART" id="SM00612">
    <property type="entry name" value="Kelch"/>
    <property type="match status" value="6"/>
</dbReference>
<dbReference type="PANTHER" id="PTHR45632">
    <property type="entry name" value="LD33804P"/>
    <property type="match status" value="1"/>
</dbReference>
<dbReference type="PANTHER" id="PTHR45632:SF26">
    <property type="entry name" value="BTB DOMAIN-CONTAINING PROTEIN"/>
    <property type="match status" value="1"/>
</dbReference>
<evidence type="ECO:0000256" key="1">
    <source>
        <dbReference type="SAM" id="SignalP"/>
    </source>
</evidence>
<dbReference type="InterPro" id="IPR015915">
    <property type="entry name" value="Kelch-typ_b-propeller"/>
</dbReference>
<dbReference type="PROSITE" id="PS51257">
    <property type="entry name" value="PROKAR_LIPOPROTEIN"/>
    <property type="match status" value="1"/>
</dbReference>
<protein>
    <submittedName>
        <fullName evidence="2">Branched-chain amino acid ABC transporter2C amino acid-binding protein</fullName>
    </submittedName>
</protein>
<dbReference type="Pfam" id="PF01344">
    <property type="entry name" value="Kelch_1"/>
    <property type="match status" value="1"/>
</dbReference>
<evidence type="ECO:0000313" key="3">
    <source>
        <dbReference type="Proteomes" id="UP000288758"/>
    </source>
</evidence>
<feature type="chain" id="PRO_5019316869" evidence="1">
    <location>
        <begin position="23"/>
        <end position="755"/>
    </location>
</feature>
<dbReference type="Gene3D" id="2.130.10.80">
    <property type="entry name" value="Galactose oxidase/kelch, beta-propeller"/>
    <property type="match status" value="2"/>
</dbReference>